<dbReference type="AlphaFoldDB" id="A0A0H3JB94"/>
<reference evidence="18 21" key="1">
    <citation type="journal article" date="2015" name="Genome Announc.">
        <title>Complete Genome Sequence of the Nitrogen-Fixing and Solvent-Producing Clostridium pasteurianum DSM 525.</title>
        <authorList>
            <person name="Poehlein A."/>
            <person name="Grosse-Honebrink A."/>
            <person name="Zhang Y."/>
            <person name="Minton N.P."/>
            <person name="Daniel R."/>
        </authorList>
    </citation>
    <scope>NUCLEOTIDE SEQUENCE [LARGE SCALE GENOMIC DNA]</scope>
    <source>
        <strain evidence="18">DSM 525</strain>
        <strain evidence="21">DSM 525 / ATCC 6013</strain>
    </source>
</reference>
<dbReference type="NCBIfam" id="TIGR00070">
    <property type="entry name" value="hisG"/>
    <property type="match status" value="1"/>
</dbReference>
<evidence type="ECO:0000256" key="3">
    <source>
        <dbReference type="ARBA" id="ARBA00004667"/>
    </source>
</evidence>
<evidence type="ECO:0000256" key="14">
    <source>
        <dbReference type="ARBA" id="ARBA00023102"/>
    </source>
</evidence>
<comment type="catalytic activity">
    <reaction evidence="1 16">
        <text>1-(5-phospho-beta-D-ribosyl)-ATP + diphosphate = 5-phospho-alpha-D-ribose 1-diphosphate + ATP</text>
        <dbReference type="Rhea" id="RHEA:18473"/>
        <dbReference type="ChEBI" id="CHEBI:30616"/>
        <dbReference type="ChEBI" id="CHEBI:33019"/>
        <dbReference type="ChEBI" id="CHEBI:58017"/>
        <dbReference type="ChEBI" id="CHEBI:73183"/>
        <dbReference type="EC" id="2.4.2.17"/>
    </reaction>
</comment>
<dbReference type="RefSeq" id="WP_003446818.1">
    <property type="nucleotide sequence ID" value="NZ_ANZB01000012.1"/>
</dbReference>
<proteinExistence type="inferred from homology"/>
<dbReference type="eggNOG" id="COG0040">
    <property type="taxonomic scope" value="Bacteria"/>
</dbReference>
<dbReference type="Gene3D" id="3.40.190.10">
    <property type="entry name" value="Periplasmic binding protein-like II"/>
    <property type="match status" value="2"/>
</dbReference>
<evidence type="ECO:0000256" key="13">
    <source>
        <dbReference type="ARBA" id="ARBA00022840"/>
    </source>
</evidence>
<dbReference type="PANTHER" id="PTHR21403">
    <property type="entry name" value="ATP PHOSPHORIBOSYLTRANSFERASE ATP-PRTASE"/>
    <property type="match status" value="1"/>
</dbReference>
<dbReference type="InterPro" id="IPR001348">
    <property type="entry name" value="ATP_PRibTrfase_HisG"/>
</dbReference>
<dbReference type="InterPro" id="IPR018198">
    <property type="entry name" value="ATP_PRibTrfase_CS"/>
</dbReference>
<evidence type="ECO:0000256" key="15">
    <source>
        <dbReference type="ARBA" id="ARBA00024861"/>
    </source>
</evidence>
<evidence type="ECO:0000313" key="21">
    <source>
        <dbReference type="Proteomes" id="UP000030905"/>
    </source>
</evidence>
<dbReference type="PANTHER" id="PTHR21403:SF8">
    <property type="entry name" value="ATP PHOSPHORIBOSYLTRANSFERASE"/>
    <property type="match status" value="1"/>
</dbReference>
<accession>A0A0H3JB94</accession>
<dbReference type="GeneID" id="93075374"/>
<keyword evidence="11 16" id="KW-0808">Transferase</keyword>
<gene>
    <name evidence="16 18" type="primary">hisG</name>
    <name evidence="18" type="ORF">CLPA_c32690</name>
    <name evidence="19" type="ORF">CP6013_03911</name>
</gene>
<evidence type="ECO:0000256" key="4">
    <source>
        <dbReference type="ARBA" id="ARBA00009489"/>
    </source>
</evidence>
<dbReference type="GO" id="GO:0005737">
    <property type="term" value="C:cytoplasm"/>
    <property type="evidence" value="ECO:0007669"/>
    <property type="project" value="UniProtKB-SubCell"/>
</dbReference>
<evidence type="ECO:0000313" key="19">
    <source>
        <dbReference type="EMBL" id="KRU14652.1"/>
    </source>
</evidence>
<feature type="domain" description="ATP phosphoribosyltransferase catalytic" evidence="17">
    <location>
        <begin position="56"/>
        <end position="208"/>
    </location>
</feature>
<dbReference type="KEGG" id="cpat:CLPA_c32690"/>
<dbReference type="PROSITE" id="PS01316">
    <property type="entry name" value="ATP_P_PHORIBOSYLTR"/>
    <property type="match status" value="1"/>
</dbReference>
<evidence type="ECO:0000313" key="20">
    <source>
        <dbReference type="Proteomes" id="UP000028042"/>
    </source>
</evidence>
<keyword evidence="12 16" id="KW-0547">Nucleotide-binding</keyword>
<dbReference type="KEGG" id="cpae:CPAST_c32690"/>
<reference evidence="19" key="2">
    <citation type="submission" date="2015-10" db="EMBL/GenBank/DDBJ databases">
        <title>Improved Draft Genome Sequence of Clostridium pasteurianum Strain ATCC 6013 (DSM 525) Using a Hybrid Next-Generation Sequencing Approach.</title>
        <authorList>
            <person name="Pyne M.E."/>
            <person name="Utturkar S.M."/>
            <person name="Brown S.D."/>
            <person name="Moo-Young M."/>
            <person name="Chung D.A."/>
            <person name="Chou P.C."/>
        </authorList>
    </citation>
    <scope>NUCLEOTIDE SEQUENCE</scope>
    <source>
        <strain evidence="19">ATCC 6013</strain>
    </source>
</reference>
<evidence type="ECO:0000256" key="11">
    <source>
        <dbReference type="ARBA" id="ARBA00022679"/>
    </source>
</evidence>
<dbReference type="EMBL" id="JPGY02000001">
    <property type="protein sequence ID" value="KRU14652.1"/>
    <property type="molecule type" value="Genomic_DNA"/>
</dbReference>
<keyword evidence="8 16" id="KW-0963">Cytoplasm</keyword>
<dbReference type="CDD" id="cd13595">
    <property type="entry name" value="PBP2_HisGs"/>
    <property type="match status" value="1"/>
</dbReference>
<dbReference type="Pfam" id="PF01634">
    <property type="entry name" value="HisG"/>
    <property type="match status" value="1"/>
</dbReference>
<evidence type="ECO:0000256" key="7">
    <source>
        <dbReference type="ARBA" id="ARBA00020998"/>
    </source>
</evidence>
<dbReference type="Proteomes" id="UP000030905">
    <property type="component" value="Chromosome"/>
</dbReference>
<evidence type="ECO:0000256" key="5">
    <source>
        <dbReference type="ARBA" id="ARBA00011496"/>
    </source>
</evidence>
<comment type="domain">
    <text evidence="16">Lacks the C-terminal regulatory region which is replaced by HisZ.</text>
</comment>
<evidence type="ECO:0000256" key="16">
    <source>
        <dbReference type="HAMAP-Rule" id="MF_01018"/>
    </source>
</evidence>
<comment type="function">
    <text evidence="15 16">Catalyzes the condensation of ATP and 5-phosphoribose 1-diphosphate to form N'-(5'-phosphoribosyl)-ATP (PR-ATP). Has a crucial role in the pathway because the rate of histidine biosynthesis seems to be controlled primarily by regulation of HisG enzymatic activity.</text>
</comment>
<dbReference type="GO" id="GO:0000105">
    <property type="term" value="P:L-histidine biosynthetic process"/>
    <property type="evidence" value="ECO:0007669"/>
    <property type="project" value="UniProtKB-UniRule"/>
</dbReference>
<comment type="subunit">
    <text evidence="5 16">Heteromultimer composed of HisG and HisZ subunits.</text>
</comment>
<dbReference type="FunFam" id="3.40.190.10:FF:000011">
    <property type="entry name" value="ATP phosphoribosyltransferase"/>
    <property type="match status" value="1"/>
</dbReference>
<dbReference type="GO" id="GO:0003879">
    <property type="term" value="F:ATP phosphoribosyltransferase activity"/>
    <property type="evidence" value="ECO:0007669"/>
    <property type="project" value="UniProtKB-UniRule"/>
</dbReference>
<comment type="similarity">
    <text evidence="4 16">Belongs to the ATP phosphoribosyltransferase family. Short subfamily.</text>
</comment>
<keyword evidence="21" id="KW-1185">Reference proteome</keyword>
<comment type="subcellular location">
    <subcellularLocation>
        <location evidence="2 16">Cytoplasm</location>
    </subcellularLocation>
</comment>
<dbReference type="EMBL" id="CP009268">
    <property type="protein sequence ID" value="AJA53323.1"/>
    <property type="molecule type" value="Genomic_DNA"/>
</dbReference>
<evidence type="ECO:0000313" key="18">
    <source>
        <dbReference type="EMBL" id="AJA53323.1"/>
    </source>
</evidence>
<dbReference type="Proteomes" id="UP000028042">
    <property type="component" value="Unassembled WGS sequence"/>
</dbReference>
<evidence type="ECO:0000256" key="1">
    <source>
        <dbReference type="ARBA" id="ARBA00000915"/>
    </source>
</evidence>
<evidence type="ECO:0000256" key="2">
    <source>
        <dbReference type="ARBA" id="ARBA00004496"/>
    </source>
</evidence>
<evidence type="ECO:0000256" key="8">
    <source>
        <dbReference type="ARBA" id="ARBA00022490"/>
    </source>
</evidence>
<dbReference type="InterPro" id="IPR024893">
    <property type="entry name" value="ATP_PRibTrfase_HisG_short"/>
</dbReference>
<sequence length="221" mass="24970">MESIKPLRIALTKGRLEKFSVDIFDKVGIDTEELKNKGRRLVLCDKKNNIQFVLVKAVDVLTYVEHGAADIGIVGKDTLLEEGRDFYEVMDLKVGKCKFALASIPSFNINEGYNRKKIATKYPRVTRDYFRKLGMDVEIIKIEGSVELAPILGLSDAIVDIVETGTTLKENGLIVFNDICDISARMIVNRASMKMRKDEIKSLIDNVQKVVNEFDKIPQKK</sequence>
<dbReference type="SUPFAM" id="SSF53850">
    <property type="entry name" value="Periplasmic binding protein-like II"/>
    <property type="match status" value="1"/>
</dbReference>
<dbReference type="InterPro" id="IPR013820">
    <property type="entry name" value="ATP_PRibTrfase_cat"/>
</dbReference>
<dbReference type="PATRIC" id="fig|1262449.3.peg.3158"/>
<comment type="pathway">
    <text evidence="3 16">Amino-acid biosynthesis; L-histidine biosynthesis; L-histidine from 5-phospho-alpha-D-ribose 1-diphosphate: step 1/9.</text>
</comment>
<name>A0A0H3JB94_CLOPA</name>
<keyword evidence="10 16" id="KW-0328">Glycosyltransferase</keyword>
<keyword evidence="14 16" id="KW-0368">Histidine biosynthesis</keyword>
<dbReference type="EC" id="2.4.2.17" evidence="6 16"/>
<evidence type="ECO:0000256" key="6">
    <source>
        <dbReference type="ARBA" id="ARBA00011946"/>
    </source>
</evidence>
<reference evidence="19 20" key="3">
    <citation type="journal article" name="Genome Announc.">
        <title>Improved Draft Genome Sequence of Clostridium pasteurianum Strain ATCC 6013 (DSM 525) Using a Hybrid Next-Generation Sequencing Approach.</title>
        <authorList>
            <person name="Pyne M.E."/>
            <person name="Utturkar S."/>
            <person name="Brown S.D."/>
            <person name="Moo-Young M."/>
            <person name="Chung D.A."/>
            <person name="Chou C.P."/>
        </authorList>
    </citation>
    <scope>NUCLEOTIDE SEQUENCE [LARGE SCALE GENOMIC DNA]</scope>
    <source>
        <strain evidence="19 20">ATCC 6013</strain>
    </source>
</reference>
<protein>
    <recommendedName>
        <fullName evidence="7 16">ATP phosphoribosyltransferase</fullName>
        <shortName evidence="16">ATP-PRT</shortName>
        <shortName evidence="16">ATP-PRTase</shortName>
        <ecNumber evidence="6 16">2.4.2.17</ecNumber>
    </recommendedName>
</protein>
<evidence type="ECO:0000256" key="10">
    <source>
        <dbReference type="ARBA" id="ARBA00022676"/>
    </source>
</evidence>
<dbReference type="FunFam" id="3.40.190.10:FF:000008">
    <property type="entry name" value="ATP phosphoribosyltransferase"/>
    <property type="match status" value="1"/>
</dbReference>
<dbReference type="HAMAP" id="MF_01018">
    <property type="entry name" value="HisG_Short"/>
    <property type="match status" value="1"/>
</dbReference>
<keyword evidence="13 16" id="KW-0067">ATP-binding</keyword>
<dbReference type="GO" id="GO:0005524">
    <property type="term" value="F:ATP binding"/>
    <property type="evidence" value="ECO:0007669"/>
    <property type="project" value="UniProtKB-KW"/>
</dbReference>
<dbReference type="UniPathway" id="UPA00031">
    <property type="reaction ID" value="UER00006"/>
</dbReference>
<evidence type="ECO:0000256" key="9">
    <source>
        <dbReference type="ARBA" id="ARBA00022605"/>
    </source>
</evidence>
<evidence type="ECO:0000259" key="17">
    <source>
        <dbReference type="Pfam" id="PF01634"/>
    </source>
</evidence>
<organism evidence="18 21">
    <name type="scientific">Clostridium pasteurianum DSM 525 = ATCC 6013</name>
    <dbReference type="NCBI Taxonomy" id="1262449"/>
    <lineage>
        <taxon>Bacteria</taxon>
        <taxon>Bacillati</taxon>
        <taxon>Bacillota</taxon>
        <taxon>Clostridia</taxon>
        <taxon>Eubacteriales</taxon>
        <taxon>Clostridiaceae</taxon>
        <taxon>Clostridium</taxon>
    </lineage>
</organism>
<keyword evidence="9 16" id="KW-0028">Amino-acid biosynthesis</keyword>
<evidence type="ECO:0000256" key="12">
    <source>
        <dbReference type="ARBA" id="ARBA00022741"/>
    </source>
</evidence>